<dbReference type="AlphaFoldDB" id="A0AA43QMT2"/>
<comment type="caution">
    <text evidence="1">The sequence shown here is derived from an EMBL/GenBank/DDBJ whole genome shotgun (WGS) entry which is preliminary data.</text>
</comment>
<proteinExistence type="predicted"/>
<dbReference type="PANTHER" id="PTHR39401:SF1">
    <property type="entry name" value="SNOAL-LIKE DOMAIN-CONTAINING PROTEIN"/>
    <property type="match status" value="1"/>
</dbReference>
<dbReference type="PANTHER" id="PTHR39401">
    <property type="entry name" value="SNOAL-LIKE DOMAIN-CONTAINING PROTEIN"/>
    <property type="match status" value="1"/>
</dbReference>
<gene>
    <name evidence="1" type="ORF">OHK93_008621</name>
</gene>
<evidence type="ECO:0000313" key="1">
    <source>
        <dbReference type="EMBL" id="MDI1489343.1"/>
    </source>
</evidence>
<keyword evidence="2" id="KW-1185">Reference proteome</keyword>
<dbReference type="SUPFAM" id="SSF54427">
    <property type="entry name" value="NTF2-like"/>
    <property type="match status" value="1"/>
</dbReference>
<organism evidence="1 2">
    <name type="scientific">Ramalina farinacea</name>
    <dbReference type="NCBI Taxonomy" id="258253"/>
    <lineage>
        <taxon>Eukaryota</taxon>
        <taxon>Fungi</taxon>
        <taxon>Dikarya</taxon>
        <taxon>Ascomycota</taxon>
        <taxon>Pezizomycotina</taxon>
        <taxon>Lecanoromycetes</taxon>
        <taxon>OSLEUM clade</taxon>
        <taxon>Lecanoromycetidae</taxon>
        <taxon>Lecanorales</taxon>
        <taxon>Lecanorineae</taxon>
        <taxon>Ramalinaceae</taxon>
        <taxon>Ramalina</taxon>
    </lineage>
</organism>
<evidence type="ECO:0008006" key="3">
    <source>
        <dbReference type="Google" id="ProtNLM"/>
    </source>
</evidence>
<reference evidence="1" key="1">
    <citation type="journal article" date="2023" name="Genome Biol. Evol.">
        <title>First Whole Genome Sequence and Flow Cytometry Genome Size Data for the Lichen-Forming Fungus Ramalina farinacea (Ascomycota).</title>
        <authorList>
            <person name="Llewellyn T."/>
            <person name="Mian S."/>
            <person name="Hill R."/>
            <person name="Leitch I.J."/>
            <person name="Gaya E."/>
        </authorList>
    </citation>
    <scope>NUCLEOTIDE SEQUENCE</scope>
    <source>
        <strain evidence="1">LIQ254RAFAR</strain>
    </source>
</reference>
<dbReference type="Proteomes" id="UP001161017">
    <property type="component" value="Unassembled WGS sequence"/>
</dbReference>
<protein>
    <recommendedName>
        <fullName evidence="3">SnoaL-like domain-containing protein</fullName>
    </recommendedName>
</protein>
<accession>A0AA43QMT2</accession>
<sequence>MASFEKMPVLPNTITDPAVRNFLETYYAKSNEPELHDDFADLFTEDGEYNMNAKMNKGKAQILAFRKAIWSHIPKRDHYPTHIFTSGDNQMELMGFGEVGYEHHMGHSTDASWAARYELVKEKGEIKLKVCHIVVDSVAHV</sequence>
<name>A0AA43QMT2_9LECA</name>
<dbReference type="InterPro" id="IPR032710">
    <property type="entry name" value="NTF2-like_dom_sf"/>
</dbReference>
<dbReference type="EMBL" id="JAPUFD010000009">
    <property type="protein sequence ID" value="MDI1489343.1"/>
    <property type="molecule type" value="Genomic_DNA"/>
</dbReference>
<dbReference type="Gene3D" id="3.10.450.50">
    <property type="match status" value="1"/>
</dbReference>
<evidence type="ECO:0000313" key="2">
    <source>
        <dbReference type="Proteomes" id="UP001161017"/>
    </source>
</evidence>